<dbReference type="EMBL" id="APMY01000051">
    <property type="protein sequence ID" value="EOM77171.1"/>
    <property type="molecule type" value="Genomic_DNA"/>
</dbReference>
<evidence type="ECO:0000313" key="3">
    <source>
        <dbReference type="Proteomes" id="UP000013525"/>
    </source>
</evidence>
<dbReference type="PANTHER" id="PTHR10742">
    <property type="entry name" value="FLAVIN MONOAMINE OXIDASE"/>
    <property type="match status" value="1"/>
</dbReference>
<name>R7WPC3_9NOCA</name>
<reference evidence="2 3" key="1">
    <citation type="journal article" date="2013" name="Genome Announc.">
        <title>Draft Genome Sequence of Rhodococcus rhodnii Strain LMG5362, a Symbiont of Rhodnius prolixus (Hemiptera, Reduviidae, Triatominae), the Principle Vector of Trypanosoma cruzi.</title>
        <authorList>
            <person name="Pachebat J.A."/>
            <person name="van Keulen G."/>
            <person name="Whitten M.M."/>
            <person name="Girdwood S."/>
            <person name="Del Sol R."/>
            <person name="Dyson P.J."/>
            <person name="Facey P.D."/>
        </authorList>
    </citation>
    <scope>NUCLEOTIDE SEQUENCE [LARGE SCALE GENOMIC DNA]</scope>
    <source>
        <strain evidence="2 3">LMG 5362</strain>
    </source>
</reference>
<dbReference type="Gene3D" id="3.50.50.60">
    <property type="entry name" value="FAD/NAD(P)-binding domain"/>
    <property type="match status" value="1"/>
</dbReference>
<organism evidence="2 3">
    <name type="scientific">Rhodococcus rhodnii LMG 5362</name>
    <dbReference type="NCBI Taxonomy" id="1273125"/>
    <lineage>
        <taxon>Bacteria</taxon>
        <taxon>Bacillati</taxon>
        <taxon>Actinomycetota</taxon>
        <taxon>Actinomycetes</taxon>
        <taxon>Mycobacteriales</taxon>
        <taxon>Nocardiaceae</taxon>
        <taxon>Rhodococcus</taxon>
    </lineage>
</organism>
<dbReference type="InterPro" id="IPR036188">
    <property type="entry name" value="FAD/NAD-bd_sf"/>
</dbReference>
<dbReference type="Gene3D" id="3.90.660.10">
    <property type="match status" value="1"/>
</dbReference>
<dbReference type="PATRIC" id="fig|1273125.3.peg.1372"/>
<comment type="caution">
    <text evidence="2">The sequence shown here is derived from an EMBL/GenBank/DDBJ whole genome shotgun (WGS) entry which is preliminary data.</text>
</comment>
<gene>
    <name evidence="2" type="ORF">Rrhod_1419</name>
</gene>
<dbReference type="Pfam" id="PF01593">
    <property type="entry name" value="Amino_oxidase"/>
    <property type="match status" value="1"/>
</dbReference>
<dbReference type="GO" id="GO:0001716">
    <property type="term" value="F:L-amino-acid oxidase activity"/>
    <property type="evidence" value="ECO:0007669"/>
    <property type="project" value="TreeGrafter"/>
</dbReference>
<dbReference type="PRINTS" id="PR00419">
    <property type="entry name" value="ADXRDTASE"/>
</dbReference>
<keyword evidence="3" id="KW-1185">Reference proteome</keyword>
<dbReference type="PROSITE" id="PS51318">
    <property type="entry name" value="TAT"/>
    <property type="match status" value="1"/>
</dbReference>
<sequence>METDVEVTRRSFMRGLGITGGAGIAYGAMSTLGLAPAAADTGGRTFRPPRRSDLLGAAQGDHSVVILGGGPAGLCAAYELRKAGYTVTLLEARSRPGGRVWSVRGGTEETDLNGETQTCTFSDGHYYNLGATRIPQGHITLDYCRELGVEIQAFGNQNANTVVNYRGDQPLADTSITYRAAKADTYGYISELLKKATDRGALDDVLTQDDKDALSEFLVDFGDLSSDGRYVGSSRRGYESEPGAGLNFGGDTTPYSMHDVIRGGIGRNVSFEFGYDQAMLMFTPVGGMDRIYHAFADELGGDVIEYGAEVRSMKNVPDGVTVEYVRGGEQRSVTADYCICTIPPNLVPRLAHNLPGEVIAALGAARPSSSGKLGIEYSRRWWEEDERIFGGASHTNRDISQIMFPYDHFGGDRGVVVAYYSSGGSQRAFESLTHKQRLAKALAEGSEIHGEKYTRDIASSFSGSWRRTKYSESAWASWKGAAGHGGEAIPEYELLLDPVDRIYFAGDHLSNAIAWQHGAFTSARDVVTALHERVAASA</sequence>
<dbReference type="InterPro" id="IPR050281">
    <property type="entry name" value="Flavin_monoamine_oxidase"/>
</dbReference>
<evidence type="ECO:0000259" key="1">
    <source>
        <dbReference type="Pfam" id="PF01593"/>
    </source>
</evidence>
<accession>R7WPC3</accession>
<dbReference type="AlphaFoldDB" id="R7WPC3"/>
<dbReference type="Proteomes" id="UP000013525">
    <property type="component" value="Unassembled WGS sequence"/>
</dbReference>
<dbReference type="GO" id="GO:0009063">
    <property type="term" value="P:amino acid catabolic process"/>
    <property type="evidence" value="ECO:0007669"/>
    <property type="project" value="TreeGrafter"/>
</dbReference>
<dbReference type="SUPFAM" id="SSF51905">
    <property type="entry name" value="FAD/NAD(P)-binding domain"/>
    <property type="match status" value="1"/>
</dbReference>
<evidence type="ECO:0000313" key="2">
    <source>
        <dbReference type="EMBL" id="EOM77171.1"/>
    </source>
</evidence>
<proteinExistence type="predicted"/>
<dbReference type="Gene3D" id="1.20.1440.240">
    <property type="match status" value="1"/>
</dbReference>
<dbReference type="SUPFAM" id="SSF54373">
    <property type="entry name" value="FAD-linked reductases, C-terminal domain"/>
    <property type="match status" value="1"/>
</dbReference>
<feature type="domain" description="Amine oxidase" evidence="1">
    <location>
        <begin position="72"/>
        <end position="529"/>
    </location>
</feature>
<dbReference type="InterPro" id="IPR006311">
    <property type="entry name" value="TAT_signal"/>
</dbReference>
<protein>
    <submittedName>
        <fullName evidence="2">L-amino-acid oxidase</fullName>
    </submittedName>
</protein>
<dbReference type="InterPro" id="IPR002937">
    <property type="entry name" value="Amino_oxidase"/>
</dbReference>
<dbReference type="PANTHER" id="PTHR10742:SF342">
    <property type="entry name" value="AMINE OXIDASE"/>
    <property type="match status" value="1"/>
</dbReference>
<dbReference type="eggNOG" id="COG1231">
    <property type="taxonomic scope" value="Bacteria"/>
</dbReference>